<dbReference type="EMBL" id="JABEYC010000013">
    <property type="protein sequence ID" value="KAF4984570.1"/>
    <property type="molecule type" value="Genomic_DNA"/>
</dbReference>
<dbReference type="Gene3D" id="3.30.530.20">
    <property type="match status" value="1"/>
</dbReference>
<evidence type="ECO:0000313" key="1">
    <source>
        <dbReference type="EMBL" id="KAF4984570.1"/>
    </source>
</evidence>
<dbReference type="Proteomes" id="UP000635477">
    <property type="component" value="Unassembled WGS sequence"/>
</dbReference>
<organism evidence="1 2">
    <name type="scientific">Fusarium zealandicum</name>
    <dbReference type="NCBI Taxonomy" id="1053134"/>
    <lineage>
        <taxon>Eukaryota</taxon>
        <taxon>Fungi</taxon>
        <taxon>Dikarya</taxon>
        <taxon>Ascomycota</taxon>
        <taxon>Pezizomycotina</taxon>
        <taxon>Sordariomycetes</taxon>
        <taxon>Hypocreomycetidae</taxon>
        <taxon>Hypocreales</taxon>
        <taxon>Nectriaceae</taxon>
        <taxon>Fusarium</taxon>
        <taxon>Fusarium staphyleae species complex</taxon>
    </lineage>
</organism>
<sequence>MAVINLAYSAPINPTGALPVLTKAQVWNGLKHKVRRAQDFVPVIVDCQVLSEEATETGEKMTRKVTFAPGFRSDDAPVTETVFQFAPSRINFHQEDGSTVSNIISAGPDGDLILTYAFEWRYPDVVEGSEEAKRLEDKNWNMSKVAVEGSINTIRRLVEEGKL</sequence>
<evidence type="ECO:0008006" key="3">
    <source>
        <dbReference type="Google" id="ProtNLM"/>
    </source>
</evidence>
<dbReference type="CDD" id="cd08863">
    <property type="entry name" value="SRPBCC_DUF1857"/>
    <property type="match status" value="1"/>
</dbReference>
<accession>A0A8H4XR14</accession>
<dbReference type="OrthoDB" id="2320332at2759"/>
<name>A0A8H4XR14_9HYPO</name>
<proteinExistence type="predicted"/>
<reference evidence="1" key="1">
    <citation type="journal article" date="2020" name="BMC Genomics">
        <title>Correction to: Identification and distribution of gene clusters required for synthesis of sphingolipid metabolism inhibitors in diverse species of the filamentous fungus Fusarium.</title>
        <authorList>
            <person name="Kim H.S."/>
            <person name="Lohmar J.M."/>
            <person name="Busman M."/>
            <person name="Brown D.W."/>
            <person name="Naumann T.A."/>
            <person name="Divon H.H."/>
            <person name="Lysoe E."/>
            <person name="Uhlig S."/>
            <person name="Proctor R.H."/>
        </authorList>
    </citation>
    <scope>NUCLEOTIDE SEQUENCE</scope>
    <source>
        <strain evidence="1">NRRL 22465</strain>
    </source>
</reference>
<reference evidence="1" key="2">
    <citation type="submission" date="2020-05" db="EMBL/GenBank/DDBJ databases">
        <authorList>
            <person name="Kim H.-S."/>
            <person name="Proctor R.H."/>
            <person name="Brown D.W."/>
        </authorList>
    </citation>
    <scope>NUCLEOTIDE SEQUENCE</scope>
    <source>
        <strain evidence="1">NRRL 22465</strain>
    </source>
</reference>
<protein>
    <recommendedName>
        <fullName evidence="3">DUF1857-domain-containing protein</fullName>
    </recommendedName>
</protein>
<dbReference type="Pfam" id="PF08982">
    <property type="entry name" value="AtaL"/>
    <property type="match status" value="1"/>
</dbReference>
<dbReference type="InterPro" id="IPR023393">
    <property type="entry name" value="START-like_dom_sf"/>
</dbReference>
<evidence type="ECO:0000313" key="2">
    <source>
        <dbReference type="Proteomes" id="UP000635477"/>
    </source>
</evidence>
<dbReference type="InterPro" id="IPR015075">
    <property type="entry name" value="AtaL"/>
</dbReference>
<dbReference type="AlphaFoldDB" id="A0A8H4XR14"/>
<gene>
    <name evidence="1" type="ORF">FZEAL_246</name>
</gene>
<comment type="caution">
    <text evidence="1">The sequence shown here is derived from an EMBL/GenBank/DDBJ whole genome shotgun (WGS) entry which is preliminary data.</text>
</comment>
<keyword evidence="2" id="KW-1185">Reference proteome</keyword>
<dbReference type="SUPFAM" id="SSF55961">
    <property type="entry name" value="Bet v1-like"/>
    <property type="match status" value="1"/>
</dbReference>